<evidence type="ECO:0000259" key="2">
    <source>
        <dbReference type="Pfam" id="PF01558"/>
    </source>
</evidence>
<dbReference type="EMBL" id="CP032416">
    <property type="protein sequence ID" value="AYD40528.1"/>
    <property type="molecule type" value="Genomic_DNA"/>
</dbReference>
<gene>
    <name evidence="3" type="ORF">D4Z93_08305</name>
</gene>
<dbReference type="Pfam" id="PF01558">
    <property type="entry name" value="POR"/>
    <property type="match status" value="1"/>
</dbReference>
<dbReference type="GO" id="GO:0016625">
    <property type="term" value="F:oxidoreductase activity, acting on the aldehyde or oxo group of donors, iron-sulfur protein as acceptor"/>
    <property type="evidence" value="ECO:0007669"/>
    <property type="project" value="InterPro"/>
</dbReference>
<organism evidence="3 4">
    <name type="scientific">Clostridium fermenticellae</name>
    <dbReference type="NCBI Taxonomy" id="2068654"/>
    <lineage>
        <taxon>Bacteria</taxon>
        <taxon>Bacillati</taxon>
        <taxon>Bacillota</taxon>
        <taxon>Clostridia</taxon>
        <taxon>Eubacteriales</taxon>
        <taxon>Clostridiaceae</taxon>
        <taxon>Clostridium</taxon>
    </lineage>
</organism>
<accession>A0A386H4P5</accession>
<protein>
    <submittedName>
        <fullName evidence="3">Pyruvate ferredoxin oxidoreductase</fullName>
    </submittedName>
</protein>
<dbReference type="RefSeq" id="WP_119972402.1">
    <property type="nucleotide sequence ID" value="NZ_CP032416.1"/>
</dbReference>
<dbReference type="NCBIfam" id="TIGR02175">
    <property type="entry name" value="PorC_KorC"/>
    <property type="match status" value="1"/>
</dbReference>
<name>A0A386H4P5_9CLOT</name>
<dbReference type="AlphaFoldDB" id="A0A386H4P5"/>
<proteinExistence type="predicted"/>
<evidence type="ECO:0000256" key="1">
    <source>
        <dbReference type="ARBA" id="ARBA00023002"/>
    </source>
</evidence>
<reference evidence="3 4" key="1">
    <citation type="journal article" date="2019" name="Int. J. Syst. Evol. Microbiol.">
        <title>Clostridium fermenticellae sp. nov., isolated from the mud in a fermentation cellar for the production of the Chinese liquor, baijiu.</title>
        <authorList>
            <person name="Xu P.X."/>
            <person name="Chai L.J."/>
            <person name="Qiu T."/>
            <person name="Zhang X.J."/>
            <person name="Lu Z.M."/>
            <person name="Xiao C."/>
            <person name="Wang S.T."/>
            <person name="Shen C.H."/>
            <person name="Shi J.S."/>
            <person name="Xu Z.H."/>
        </authorList>
    </citation>
    <scope>NUCLEOTIDE SEQUENCE [LARGE SCALE GENOMIC DNA]</scope>
    <source>
        <strain evidence="3 4">JN500901</strain>
    </source>
</reference>
<feature type="domain" description="Pyruvate/ketoisovalerate oxidoreductase catalytic" evidence="2">
    <location>
        <begin position="10"/>
        <end position="173"/>
    </location>
</feature>
<dbReference type="InterPro" id="IPR051626">
    <property type="entry name" value="Oxidoreductase_gamma_subunit"/>
</dbReference>
<dbReference type="InterPro" id="IPR011894">
    <property type="entry name" value="PorC_KorC"/>
</dbReference>
<keyword evidence="1" id="KW-0560">Oxidoreductase</keyword>
<dbReference type="KEGG" id="cfer:D4Z93_08305"/>
<dbReference type="PANTHER" id="PTHR43366">
    <property type="entry name" value="PYRUVATE SYNTHASE SUBUNIT PORC"/>
    <property type="match status" value="1"/>
</dbReference>
<dbReference type="InterPro" id="IPR002869">
    <property type="entry name" value="Pyrv_flavodox_OxRed_cen"/>
</dbReference>
<evidence type="ECO:0000313" key="3">
    <source>
        <dbReference type="EMBL" id="AYD40528.1"/>
    </source>
</evidence>
<dbReference type="InterPro" id="IPR019752">
    <property type="entry name" value="Pyrv/ketoisovalerate_OxRed_cat"/>
</dbReference>
<keyword evidence="4" id="KW-1185">Reference proteome</keyword>
<evidence type="ECO:0000313" key="4">
    <source>
        <dbReference type="Proteomes" id="UP000266301"/>
    </source>
</evidence>
<dbReference type="Proteomes" id="UP000266301">
    <property type="component" value="Chromosome"/>
</dbReference>
<dbReference type="Gene3D" id="3.40.920.10">
    <property type="entry name" value="Pyruvate-ferredoxin oxidoreductase, PFOR, domain III"/>
    <property type="match status" value="1"/>
</dbReference>
<dbReference type="PANTHER" id="PTHR43366:SF1">
    <property type="entry name" value="PYRUVATE SYNTHASE SUBUNIT PORC"/>
    <property type="match status" value="1"/>
</dbReference>
<keyword evidence="3" id="KW-0670">Pyruvate</keyword>
<dbReference type="OrthoDB" id="9794954at2"/>
<dbReference type="SUPFAM" id="SSF53323">
    <property type="entry name" value="Pyruvate-ferredoxin oxidoreductase, PFOR, domain III"/>
    <property type="match status" value="1"/>
</dbReference>
<sequence>MIEIRWHGRGGQGAFTAARLLGHAVSIHDGKYAQAFPSFGPERRGAPVLAFTRISDNKISDRSQVEKCDYVVVLDETLYGPSVIKGLKNNGILVINSKKNPSEFAGHGFKVITIDATELSLKTLKRPITNVPMLGALIAASGLTNLDAAYESIDSGLSPAIREKNKKVLLEAYNSVKEEA</sequence>